<evidence type="ECO:0000256" key="6">
    <source>
        <dbReference type="ARBA" id="ARBA00022741"/>
    </source>
</evidence>
<protein>
    <submittedName>
        <fullName evidence="14">ABC-type multidrug transport system, ATPase and permease component</fullName>
    </submittedName>
</protein>
<keyword evidence="4" id="KW-0997">Cell inner membrane</keyword>
<dbReference type="Pfam" id="PF00664">
    <property type="entry name" value="ABC_membrane"/>
    <property type="match status" value="1"/>
</dbReference>
<dbReference type="RefSeq" id="WP_167384661.1">
    <property type="nucleotide sequence ID" value="NZ_FNSO01000004.1"/>
</dbReference>
<dbReference type="InterPro" id="IPR003439">
    <property type="entry name" value="ABC_transporter-like_ATP-bd"/>
</dbReference>
<evidence type="ECO:0000313" key="14">
    <source>
        <dbReference type="EMBL" id="SEC50889.1"/>
    </source>
</evidence>
<accession>A0A1H4T3M4</accession>
<keyword evidence="5 11" id="KW-0812">Transmembrane</keyword>
<feature type="transmembrane region" description="Helical" evidence="11">
    <location>
        <begin position="248"/>
        <end position="269"/>
    </location>
</feature>
<name>A0A1H4T3M4_9PSEU</name>
<evidence type="ECO:0000259" key="13">
    <source>
        <dbReference type="PROSITE" id="PS50929"/>
    </source>
</evidence>
<dbReference type="GO" id="GO:0015421">
    <property type="term" value="F:ABC-type oligopeptide transporter activity"/>
    <property type="evidence" value="ECO:0007669"/>
    <property type="project" value="TreeGrafter"/>
</dbReference>
<evidence type="ECO:0000256" key="4">
    <source>
        <dbReference type="ARBA" id="ARBA00022519"/>
    </source>
</evidence>
<dbReference type="Gene3D" id="3.40.50.300">
    <property type="entry name" value="P-loop containing nucleotide triphosphate hydrolases"/>
    <property type="match status" value="1"/>
</dbReference>
<keyword evidence="8 11" id="KW-1133">Transmembrane helix</keyword>
<dbReference type="InterPro" id="IPR017871">
    <property type="entry name" value="ABC_transporter-like_CS"/>
</dbReference>
<dbReference type="SMART" id="SM00382">
    <property type="entry name" value="AAA"/>
    <property type="match status" value="1"/>
</dbReference>
<comment type="subcellular location">
    <subcellularLocation>
        <location evidence="1">Cell inner membrane</location>
        <topology evidence="1">Multi-pass membrane protein</topology>
    </subcellularLocation>
</comment>
<dbReference type="FunFam" id="3.40.50.300:FF:000221">
    <property type="entry name" value="Multidrug ABC transporter ATP-binding protein"/>
    <property type="match status" value="1"/>
</dbReference>
<feature type="transmembrane region" description="Helical" evidence="11">
    <location>
        <begin position="24"/>
        <end position="44"/>
    </location>
</feature>
<dbReference type="InterPro" id="IPR027417">
    <property type="entry name" value="P-loop_NTPase"/>
</dbReference>
<dbReference type="EMBL" id="FNSO01000004">
    <property type="protein sequence ID" value="SEC50889.1"/>
    <property type="molecule type" value="Genomic_DNA"/>
</dbReference>
<evidence type="ECO:0000313" key="15">
    <source>
        <dbReference type="Proteomes" id="UP000199622"/>
    </source>
</evidence>
<dbReference type="InterPro" id="IPR036640">
    <property type="entry name" value="ABC1_TM_sf"/>
</dbReference>
<organism evidence="14 15">
    <name type="scientific">Amycolatopsis tolypomycina</name>
    <dbReference type="NCBI Taxonomy" id="208445"/>
    <lineage>
        <taxon>Bacteria</taxon>
        <taxon>Bacillati</taxon>
        <taxon>Actinomycetota</taxon>
        <taxon>Actinomycetes</taxon>
        <taxon>Pseudonocardiales</taxon>
        <taxon>Pseudonocardiaceae</taxon>
        <taxon>Amycolatopsis</taxon>
    </lineage>
</organism>
<dbReference type="PANTHER" id="PTHR43394:SF1">
    <property type="entry name" value="ATP-BINDING CASSETTE SUB-FAMILY B MEMBER 10, MITOCHONDRIAL"/>
    <property type="match status" value="1"/>
</dbReference>
<keyword evidence="15" id="KW-1185">Reference proteome</keyword>
<proteinExistence type="inferred from homology"/>
<comment type="similarity">
    <text evidence="10">Belongs to the ABC transporter superfamily. Siderophore-Fe(3+) uptake transporter (SIUT) (TC 3.A.1.21) family.</text>
</comment>
<dbReference type="PANTHER" id="PTHR43394">
    <property type="entry name" value="ATP-DEPENDENT PERMEASE MDL1, MITOCHONDRIAL"/>
    <property type="match status" value="1"/>
</dbReference>
<evidence type="ECO:0000256" key="5">
    <source>
        <dbReference type="ARBA" id="ARBA00022692"/>
    </source>
</evidence>
<dbReference type="Proteomes" id="UP000199622">
    <property type="component" value="Unassembled WGS sequence"/>
</dbReference>
<dbReference type="PROSITE" id="PS00211">
    <property type="entry name" value="ABC_TRANSPORTER_1"/>
    <property type="match status" value="1"/>
</dbReference>
<evidence type="ECO:0000256" key="3">
    <source>
        <dbReference type="ARBA" id="ARBA00022475"/>
    </source>
</evidence>
<keyword evidence="2" id="KW-0813">Transport</keyword>
<reference evidence="15" key="1">
    <citation type="submission" date="2016-10" db="EMBL/GenBank/DDBJ databases">
        <authorList>
            <person name="Varghese N."/>
            <person name="Submissions S."/>
        </authorList>
    </citation>
    <scope>NUCLEOTIDE SEQUENCE [LARGE SCALE GENOMIC DNA]</scope>
    <source>
        <strain evidence="15">DSM 44544</strain>
    </source>
</reference>
<dbReference type="PROSITE" id="PS50893">
    <property type="entry name" value="ABC_TRANSPORTER_2"/>
    <property type="match status" value="1"/>
</dbReference>
<keyword evidence="3" id="KW-1003">Cell membrane</keyword>
<dbReference type="InterPro" id="IPR011527">
    <property type="entry name" value="ABC1_TM_dom"/>
</dbReference>
<dbReference type="GO" id="GO:0005886">
    <property type="term" value="C:plasma membrane"/>
    <property type="evidence" value="ECO:0007669"/>
    <property type="project" value="UniProtKB-SubCell"/>
</dbReference>
<feature type="transmembrane region" description="Helical" evidence="11">
    <location>
        <begin position="137"/>
        <end position="157"/>
    </location>
</feature>
<dbReference type="PROSITE" id="PS50929">
    <property type="entry name" value="ABC_TM1F"/>
    <property type="match status" value="1"/>
</dbReference>
<dbReference type="STRING" id="208445.SAMN04489727_4012"/>
<evidence type="ECO:0000256" key="9">
    <source>
        <dbReference type="ARBA" id="ARBA00023136"/>
    </source>
</evidence>
<evidence type="ECO:0000256" key="2">
    <source>
        <dbReference type="ARBA" id="ARBA00022448"/>
    </source>
</evidence>
<keyword evidence="7" id="KW-0067">ATP-binding</keyword>
<dbReference type="AlphaFoldDB" id="A0A1H4T3M4"/>
<dbReference type="SUPFAM" id="SSF52540">
    <property type="entry name" value="P-loop containing nucleoside triphosphate hydrolases"/>
    <property type="match status" value="1"/>
</dbReference>
<evidence type="ECO:0000259" key="12">
    <source>
        <dbReference type="PROSITE" id="PS50893"/>
    </source>
</evidence>
<dbReference type="InterPro" id="IPR039421">
    <property type="entry name" value="Type_1_exporter"/>
</dbReference>
<feature type="domain" description="ABC transmembrane type-1" evidence="13">
    <location>
        <begin position="26"/>
        <end position="304"/>
    </location>
</feature>
<dbReference type="Gene3D" id="1.20.1560.10">
    <property type="entry name" value="ABC transporter type 1, transmembrane domain"/>
    <property type="match status" value="1"/>
</dbReference>
<feature type="transmembrane region" description="Helical" evidence="11">
    <location>
        <begin position="56"/>
        <end position="75"/>
    </location>
</feature>
<feature type="transmembrane region" description="Helical" evidence="11">
    <location>
        <begin position="163"/>
        <end position="181"/>
    </location>
</feature>
<dbReference type="CDD" id="cd18551">
    <property type="entry name" value="ABC_6TM_LmrA_like"/>
    <property type="match status" value="1"/>
</dbReference>
<dbReference type="SUPFAM" id="SSF90123">
    <property type="entry name" value="ABC transporter transmembrane region"/>
    <property type="match status" value="1"/>
</dbReference>
<evidence type="ECO:0000256" key="8">
    <source>
        <dbReference type="ARBA" id="ARBA00022989"/>
    </source>
</evidence>
<gene>
    <name evidence="14" type="ORF">SAMN04489727_4012</name>
</gene>
<feature type="transmembrane region" description="Helical" evidence="11">
    <location>
        <begin position="281"/>
        <end position="302"/>
    </location>
</feature>
<dbReference type="GO" id="GO:0005524">
    <property type="term" value="F:ATP binding"/>
    <property type="evidence" value="ECO:0007669"/>
    <property type="project" value="UniProtKB-KW"/>
</dbReference>
<evidence type="ECO:0000256" key="11">
    <source>
        <dbReference type="SAM" id="Phobius"/>
    </source>
</evidence>
<evidence type="ECO:0000256" key="1">
    <source>
        <dbReference type="ARBA" id="ARBA00004429"/>
    </source>
</evidence>
<evidence type="ECO:0000256" key="10">
    <source>
        <dbReference type="ARBA" id="ARBA00023455"/>
    </source>
</evidence>
<sequence length="589" mass="62281">MPTEEKRSGTRTVLRLLAPYRGRLGAAGIVGLASAIVSLIQPMVVGDVVGALTSRTLAAGTLVLLVSLFLGDIVLRVIEMYLLGRCGALLVLDSRRSVVHRLLRAPIKAHRERQRGDLFVGAVADTDLLHGSLMMGMMNIAASLVLVVGGVAFMVFIDPLLTLVTVACLTVAAVGSVFVARQVRKAMAQNREAVGRFGAALQRALIAIGTVKVSRAEDREAELVLTHAADATAADMKAVRLQAAMTPLVNLGIHGSFAVVFTFGAARIASGALDTAGFASYLLYLFYMLTPLITLFTSFAQIQLGVAAGQRVEGLLDLPDERVTPTPDAVAEPVFASSVLEYDSVSFGYAEGKPVLKDVSFAALERGLTAVVGPSGTGKTTLFSLAAGLWRPGQGQIRLGGVDVASVDLETLRGRIGYVEQDAPVLDGTIRENLLYANPDATDAQIRHAVELAHLADWVDGLEDGLETKVGESGAAISGGQRQRIAIARMLLLEPDVLLLDEATSQLDAEAELALRKAVAEVARDRAVVAVAHRLSTVVEADRIVVLDAGRVRAIGDHQSLLAGDDLYRRLVATQLLPEATVLTAGRNS</sequence>
<feature type="domain" description="ABC transporter" evidence="12">
    <location>
        <begin position="340"/>
        <end position="574"/>
    </location>
</feature>
<keyword evidence="6" id="KW-0547">Nucleotide-binding</keyword>
<dbReference type="InterPro" id="IPR003593">
    <property type="entry name" value="AAA+_ATPase"/>
</dbReference>
<dbReference type="GO" id="GO:0016887">
    <property type="term" value="F:ATP hydrolysis activity"/>
    <property type="evidence" value="ECO:0007669"/>
    <property type="project" value="InterPro"/>
</dbReference>
<evidence type="ECO:0000256" key="7">
    <source>
        <dbReference type="ARBA" id="ARBA00022840"/>
    </source>
</evidence>
<keyword evidence="9 11" id="KW-0472">Membrane</keyword>
<dbReference type="Pfam" id="PF00005">
    <property type="entry name" value="ABC_tran"/>
    <property type="match status" value="1"/>
</dbReference>